<keyword evidence="1" id="KW-0472">Membrane</keyword>
<dbReference type="EMBL" id="PGOL01002669">
    <property type="protein sequence ID" value="PKI46169.1"/>
    <property type="molecule type" value="Genomic_DNA"/>
</dbReference>
<feature type="transmembrane region" description="Helical" evidence="1">
    <location>
        <begin position="27"/>
        <end position="45"/>
    </location>
</feature>
<dbReference type="Proteomes" id="UP000233551">
    <property type="component" value="Unassembled WGS sequence"/>
</dbReference>
<reference evidence="2 3" key="1">
    <citation type="submission" date="2017-11" db="EMBL/GenBank/DDBJ databases">
        <title>De-novo sequencing of pomegranate (Punica granatum L.) genome.</title>
        <authorList>
            <person name="Akparov Z."/>
            <person name="Amiraslanov A."/>
            <person name="Hajiyeva S."/>
            <person name="Abbasov M."/>
            <person name="Kaur K."/>
            <person name="Hamwieh A."/>
            <person name="Solovyev V."/>
            <person name="Salamov A."/>
            <person name="Braich B."/>
            <person name="Kosarev P."/>
            <person name="Mahmoud A."/>
            <person name="Hajiyev E."/>
            <person name="Babayeva S."/>
            <person name="Izzatullayeva V."/>
            <person name="Mammadov A."/>
            <person name="Mammadov A."/>
            <person name="Sharifova S."/>
            <person name="Ojaghi J."/>
            <person name="Eynullazada K."/>
            <person name="Bayramov B."/>
            <person name="Abdulazimova A."/>
            <person name="Shahmuradov I."/>
        </authorList>
    </citation>
    <scope>NUCLEOTIDE SEQUENCE [LARGE SCALE GENOMIC DNA]</scope>
    <source>
        <strain evidence="3">cv. AG2017</strain>
        <tissue evidence="2">Leaf</tissue>
    </source>
</reference>
<accession>A0A2I0IQA6</accession>
<gene>
    <name evidence="2" type="ORF">CRG98_033427</name>
</gene>
<evidence type="ECO:0000313" key="2">
    <source>
        <dbReference type="EMBL" id="PKI46169.1"/>
    </source>
</evidence>
<sequence>MAAVASSGGSGLFKFLKPRLRPQSTDVQAAAMWGVAVLSGAIYLVQNCRREAQLDIGPVRPILVHAVGRGCGLGSFSGRSDRRARAYFCA</sequence>
<evidence type="ECO:0000256" key="1">
    <source>
        <dbReference type="SAM" id="Phobius"/>
    </source>
</evidence>
<proteinExistence type="predicted"/>
<dbReference type="AlphaFoldDB" id="A0A2I0IQA6"/>
<keyword evidence="1" id="KW-0812">Transmembrane</keyword>
<organism evidence="2 3">
    <name type="scientific">Punica granatum</name>
    <name type="common">Pomegranate</name>
    <dbReference type="NCBI Taxonomy" id="22663"/>
    <lineage>
        <taxon>Eukaryota</taxon>
        <taxon>Viridiplantae</taxon>
        <taxon>Streptophyta</taxon>
        <taxon>Embryophyta</taxon>
        <taxon>Tracheophyta</taxon>
        <taxon>Spermatophyta</taxon>
        <taxon>Magnoliopsida</taxon>
        <taxon>eudicotyledons</taxon>
        <taxon>Gunneridae</taxon>
        <taxon>Pentapetalae</taxon>
        <taxon>rosids</taxon>
        <taxon>malvids</taxon>
        <taxon>Myrtales</taxon>
        <taxon>Lythraceae</taxon>
        <taxon>Punica</taxon>
    </lineage>
</organism>
<keyword evidence="1" id="KW-1133">Transmembrane helix</keyword>
<evidence type="ECO:0000313" key="3">
    <source>
        <dbReference type="Proteomes" id="UP000233551"/>
    </source>
</evidence>
<keyword evidence="3" id="KW-1185">Reference proteome</keyword>
<protein>
    <submittedName>
        <fullName evidence="2">Uncharacterized protein</fullName>
    </submittedName>
</protein>
<name>A0A2I0IQA6_PUNGR</name>
<comment type="caution">
    <text evidence="2">The sequence shown here is derived from an EMBL/GenBank/DDBJ whole genome shotgun (WGS) entry which is preliminary data.</text>
</comment>